<dbReference type="Pfam" id="PF04011">
    <property type="entry name" value="LemA"/>
    <property type="match status" value="1"/>
</dbReference>
<evidence type="ECO:0000313" key="14">
    <source>
        <dbReference type="EMBL" id="KAK3604968.1"/>
    </source>
</evidence>
<dbReference type="AlphaFoldDB" id="A0AAE0T7P4"/>
<comment type="subcellular location">
    <subcellularLocation>
        <location evidence="1">Membrane</location>
        <topology evidence="1">Single-pass membrane protein</topology>
    </subcellularLocation>
</comment>
<evidence type="ECO:0000256" key="8">
    <source>
        <dbReference type="ARBA" id="ARBA00022692"/>
    </source>
</evidence>
<proteinExistence type="inferred from homology"/>
<keyword evidence="10" id="KW-0067">ATP-binding</keyword>
<evidence type="ECO:0000256" key="4">
    <source>
        <dbReference type="ARBA" id="ARBA00012105"/>
    </source>
</evidence>
<keyword evidence="15" id="KW-1185">Reference proteome</keyword>
<dbReference type="GO" id="GO:0016020">
    <property type="term" value="C:membrane"/>
    <property type="evidence" value="ECO:0007669"/>
    <property type="project" value="UniProtKB-SubCell"/>
</dbReference>
<dbReference type="GO" id="GO:0009231">
    <property type="term" value="P:riboflavin biosynthetic process"/>
    <property type="evidence" value="ECO:0007669"/>
    <property type="project" value="InterPro"/>
</dbReference>
<keyword evidence="8" id="KW-0812">Transmembrane</keyword>
<dbReference type="InterPro" id="IPR007156">
    <property type="entry name" value="MamQ_LemA"/>
</dbReference>
<keyword evidence="6" id="KW-0288">FMN</keyword>
<dbReference type="InterPro" id="IPR015865">
    <property type="entry name" value="Riboflavin_kinase_bac/euk"/>
</dbReference>
<keyword evidence="7" id="KW-0808">Transferase</keyword>
<evidence type="ECO:0000313" key="15">
    <source>
        <dbReference type="Proteomes" id="UP001195483"/>
    </source>
</evidence>
<dbReference type="EC" id="2.7.1.26" evidence="4"/>
<dbReference type="SUPFAM" id="SSF82114">
    <property type="entry name" value="Riboflavin kinase-like"/>
    <property type="match status" value="1"/>
</dbReference>
<comment type="pathway">
    <text evidence="2">Cofactor biosynthesis; FMN biosynthesis; FMN from riboflavin (ATP route): step 1/1.</text>
</comment>
<keyword evidence="12" id="KW-0472">Membrane</keyword>
<dbReference type="Proteomes" id="UP001195483">
    <property type="component" value="Unassembled WGS sequence"/>
</dbReference>
<reference evidence="14" key="3">
    <citation type="submission" date="2023-05" db="EMBL/GenBank/DDBJ databases">
        <authorList>
            <person name="Smith C.H."/>
        </authorList>
    </citation>
    <scope>NUCLEOTIDE SEQUENCE</scope>
    <source>
        <strain evidence="14">CHS0354</strain>
        <tissue evidence="14">Mantle</tissue>
    </source>
</reference>
<evidence type="ECO:0000256" key="7">
    <source>
        <dbReference type="ARBA" id="ARBA00022679"/>
    </source>
</evidence>
<keyword evidence="11" id="KW-1133">Transmembrane helix</keyword>
<evidence type="ECO:0000256" key="12">
    <source>
        <dbReference type="ARBA" id="ARBA00023136"/>
    </source>
</evidence>
<keyword evidence="5" id="KW-0285">Flavoprotein</keyword>
<evidence type="ECO:0000256" key="3">
    <source>
        <dbReference type="ARBA" id="ARBA00008854"/>
    </source>
</evidence>
<evidence type="ECO:0000256" key="5">
    <source>
        <dbReference type="ARBA" id="ARBA00022630"/>
    </source>
</evidence>
<evidence type="ECO:0000256" key="11">
    <source>
        <dbReference type="ARBA" id="ARBA00022989"/>
    </source>
</evidence>
<reference evidence="14" key="1">
    <citation type="journal article" date="2021" name="Genome Biol. Evol.">
        <title>A High-Quality Reference Genome for a Parasitic Bivalve with Doubly Uniparental Inheritance (Bivalvia: Unionida).</title>
        <authorList>
            <person name="Smith C.H."/>
        </authorList>
    </citation>
    <scope>NUCLEOTIDE SEQUENCE</scope>
    <source>
        <strain evidence="14">CHS0354</strain>
    </source>
</reference>
<sequence length="333" mass="37278">MDLVINEKGMWSFCRSKSIEYGFNLSVINKHSILGIEVSSSNVKALISNGDFDMVKNLLGEPYYLTGMVIHGDGKGTSLGYPTANLKVDETKFIPSNGVYLVSVRVGEINYTGLMNIGRKPTVSFSNRLHLEVHILKYSGDLYVVSVLVLVYMLFLSPYNQLVSKDEFIKGKFAVVETQYQRRMDLIPNIVKSVEGYANFEKSTLTEVIEARAKATSINIDPTKITPENINMLQNAQSELSGALSRLLVTVEKYPDLKAEKGFSDLRSQLEGTENRIAVARNDFNTAVQDYNMYIRKFPSNITASIYGFTQKGYFQSAKDAEKAPNVEFNFGK</sequence>
<dbReference type="Gene3D" id="1.20.1440.20">
    <property type="entry name" value="LemA-like domain"/>
    <property type="match status" value="1"/>
</dbReference>
<protein>
    <recommendedName>
        <fullName evidence="4">riboflavin kinase</fullName>
        <ecNumber evidence="4">2.7.1.26</ecNumber>
    </recommendedName>
</protein>
<dbReference type="SUPFAM" id="SSF140478">
    <property type="entry name" value="LemA-like"/>
    <property type="match status" value="1"/>
</dbReference>
<evidence type="ECO:0000256" key="1">
    <source>
        <dbReference type="ARBA" id="ARBA00004167"/>
    </source>
</evidence>
<dbReference type="SMART" id="SM00904">
    <property type="entry name" value="Flavokinase"/>
    <property type="match status" value="1"/>
</dbReference>
<reference evidence="14" key="2">
    <citation type="journal article" date="2021" name="Genome Biol. Evol.">
        <title>Developing a high-quality reference genome for a parasitic bivalve with doubly uniparental inheritance (Bivalvia: Unionida).</title>
        <authorList>
            <person name="Smith C.H."/>
        </authorList>
    </citation>
    <scope>NUCLEOTIDE SEQUENCE</scope>
    <source>
        <strain evidence="14">CHS0354</strain>
        <tissue evidence="14">Mantle</tissue>
    </source>
</reference>
<dbReference type="EMBL" id="JAEAOA010000085">
    <property type="protein sequence ID" value="KAK3604968.1"/>
    <property type="molecule type" value="Genomic_DNA"/>
</dbReference>
<keyword evidence="9" id="KW-0547">Nucleotide-binding</keyword>
<accession>A0AAE0T7P4</accession>
<dbReference type="InterPro" id="IPR023353">
    <property type="entry name" value="LemA-like_dom_sf"/>
</dbReference>
<dbReference type="Pfam" id="PF01687">
    <property type="entry name" value="Flavokinase"/>
    <property type="match status" value="1"/>
</dbReference>
<evidence type="ECO:0000256" key="6">
    <source>
        <dbReference type="ARBA" id="ARBA00022643"/>
    </source>
</evidence>
<dbReference type="InterPro" id="IPR023465">
    <property type="entry name" value="Riboflavin_kinase_dom_sf"/>
</dbReference>
<name>A0AAE0T7P4_9BIVA</name>
<dbReference type="GO" id="GO:0008531">
    <property type="term" value="F:riboflavin kinase activity"/>
    <property type="evidence" value="ECO:0007669"/>
    <property type="project" value="UniProtKB-EC"/>
</dbReference>
<evidence type="ECO:0000256" key="2">
    <source>
        <dbReference type="ARBA" id="ARBA00005201"/>
    </source>
</evidence>
<organism evidence="14 15">
    <name type="scientific">Potamilus streckersoni</name>
    <dbReference type="NCBI Taxonomy" id="2493646"/>
    <lineage>
        <taxon>Eukaryota</taxon>
        <taxon>Metazoa</taxon>
        <taxon>Spiralia</taxon>
        <taxon>Lophotrochozoa</taxon>
        <taxon>Mollusca</taxon>
        <taxon>Bivalvia</taxon>
        <taxon>Autobranchia</taxon>
        <taxon>Heteroconchia</taxon>
        <taxon>Palaeoheterodonta</taxon>
        <taxon>Unionida</taxon>
        <taxon>Unionoidea</taxon>
        <taxon>Unionidae</taxon>
        <taxon>Ambleminae</taxon>
        <taxon>Lampsilini</taxon>
        <taxon>Potamilus</taxon>
    </lineage>
</organism>
<dbReference type="GO" id="GO:0005524">
    <property type="term" value="F:ATP binding"/>
    <property type="evidence" value="ECO:0007669"/>
    <property type="project" value="UniProtKB-KW"/>
</dbReference>
<comment type="similarity">
    <text evidence="3">Belongs to the LemA family.</text>
</comment>
<gene>
    <name evidence="14" type="ORF">CHS0354_000632</name>
</gene>
<comment type="caution">
    <text evidence="14">The sequence shown here is derived from an EMBL/GenBank/DDBJ whole genome shotgun (WGS) entry which is preliminary data.</text>
</comment>
<feature type="domain" description="Riboflavin kinase" evidence="13">
    <location>
        <begin position="58"/>
        <end position="174"/>
    </location>
</feature>
<dbReference type="PANTHER" id="PTHR34478">
    <property type="entry name" value="PROTEIN LEMA"/>
    <property type="match status" value="1"/>
</dbReference>
<evidence type="ECO:0000256" key="9">
    <source>
        <dbReference type="ARBA" id="ARBA00022741"/>
    </source>
</evidence>
<dbReference type="PANTHER" id="PTHR34478:SF2">
    <property type="entry name" value="MEMBRANE PROTEIN"/>
    <property type="match status" value="1"/>
</dbReference>
<evidence type="ECO:0000259" key="13">
    <source>
        <dbReference type="SMART" id="SM00904"/>
    </source>
</evidence>
<evidence type="ECO:0000256" key="10">
    <source>
        <dbReference type="ARBA" id="ARBA00022840"/>
    </source>
</evidence>